<evidence type="ECO:0000313" key="1">
    <source>
        <dbReference type="EMBL" id="GFQ88021.1"/>
    </source>
</evidence>
<gene>
    <name evidence="1" type="ORF">TNCT_96681</name>
</gene>
<sequence>MELFGTGSEQSPSSLEVKLQLNNISALRDKIDCIRKDYYSLPAEVDFSETDTELEQLEDRLDKTEGIQLADPEFFKPGKVDMLLGAEVFFRILKYEKNANW</sequence>
<organism evidence="1 2">
    <name type="scientific">Trichonephila clavata</name>
    <name type="common">Joro spider</name>
    <name type="synonym">Nephila clavata</name>
    <dbReference type="NCBI Taxonomy" id="2740835"/>
    <lineage>
        <taxon>Eukaryota</taxon>
        <taxon>Metazoa</taxon>
        <taxon>Ecdysozoa</taxon>
        <taxon>Arthropoda</taxon>
        <taxon>Chelicerata</taxon>
        <taxon>Arachnida</taxon>
        <taxon>Araneae</taxon>
        <taxon>Araneomorphae</taxon>
        <taxon>Entelegynae</taxon>
        <taxon>Araneoidea</taxon>
        <taxon>Nephilidae</taxon>
        <taxon>Trichonephila</taxon>
    </lineage>
</organism>
<dbReference type="OrthoDB" id="6781688at2759"/>
<keyword evidence="2" id="KW-1185">Reference proteome</keyword>
<proteinExistence type="predicted"/>
<evidence type="ECO:0000313" key="2">
    <source>
        <dbReference type="Proteomes" id="UP000887116"/>
    </source>
</evidence>
<name>A0A8X6KXR1_TRICU</name>
<dbReference type="EMBL" id="BMAO01023323">
    <property type="protein sequence ID" value="GFQ88021.1"/>
    <property type="molecule type" value="Genomic_DNA"/>
</dbReference>
<dbReference type="AlphaFoldDB" id="A0A8X6KXR1"/>
<comment type="caution">
    <text evidence="1">The sequence shown here is derived from an EMBL/GenBank/DDBJ whole genome shotgun (WGS) entry which is preliminary data.</text>
</comment>
<protein>
    <submittedName>
        <fullName evidence="1">Uncharacterized protein</fullName>
    </submittedName>
</protein>
<accession>A0A8X6KXR1</accession>
<dbReference type="Proteomes" id="UP000887116">
    <property type="component" value="Unassembled WGS sequence"/>
</dbReference>
<reference evidence="1" key="1">
    <citation type="submission" date="2020-07" db="EMBL/GenBank/DDBJ databases">
        <title>Multicomponent nature underlies the extraordinary mechanical properties of spider dragline silk.</title>
        <authorList>
            <person name="Kono N."/>
            <person name="Nakamura H."/>
            <person name="Mori M."/>
            <person name="Yoshida Y."/>
            <person name="Ohtoshi R."/>
            <person name="Malay A.D."/>
            <person name="Moran D.A.P."/>
            <person name="Tomita M."/>
            <person name="Numata K."/>
            <person name="Arakawa K."/>
        </authorList>
    </citation>
    <scope>NUCLEOTIDE SEQUENCE</scope>
</reference>